<accession>K1XKF6</accession>
<comment type="caution">
    <text evidence="3">The sequence shown here is derived from an EMBL/GenBank/DDBJ whole genome shotgun (WGS) entry which is preliminary data.</text>
</comment>
<dbReference type="PROSITE" id="PS00527">
    <property type="entry name" value="RIBOSOMAL_S14"/>
    <property type="match status" value="1"/>
</dbReference>
<dbReference type="Pfam" id="PF00253">
    <property type="entry name" value="Ribosomal_S14"/>
    <property type="match status" value="1"/>
</dbReference>
<evidence type="ECO:0000256" key="1">
    <source>
        <dbReference type="ARBA" id="ARBA00022980"/>
    </source>
</evidence>
<dbReference type="InterPro" id="IPR001209">
    <property type="entry name" value="Ribosomal_uS14"/>
</dbReference>
<sequence>MARTSLKAKQWKMYEQRFVLWKKLEQPTKYYNRCRVCGRSKSYMRDFGVCRVCFRKYAREGTIMWLRKASW</sequence>
<reference evidence="3" key="1">
    <citation type="journal article" date="2012" name="Science">
        <title>Fermentation, hydrogen, and sulfur metabolism in multiple uncultivated bacterial phyla.</title>
        <authorList>
            <person name="Wrighton K.C."/>
            <person name="Thomas B.C."/>
            <person name="Sharon I."/>
            <person name="Miller C.S."/>
            <person name="Castelle C.J."/>
            <person name="VerBerkmoes N.C."/>
            <person name="Wilkins M.J."/>
            <person name="Hettich R.L."/>
            <person name="Lipton M.S."/>
            <person name="Williams K.H."/>
            <person name="Long P.E."/>
            <person name="Banfield J.F."/>
        </authorList>
    </citation>
    <scope>NUCLEOTIDE SEQUENCE [LARGE SCALE GENOMIC DNA]</scope>
</reference>
<name>K1XKF6_9BACT</name>
<gene>
    <name evidence="3" type="primary">rpsN</name>
    <name evidence="3" type="ORF">ACD_80C00004G0018</name>
</gene>
<dbReference type="InterPro" id="IPR018271">
    <property type="entry name" value="Ribosomal_uS14_CS"/>
</dbReference>
<dbReference type="GO" id="GO:0005840">
    <property type="term" value="C:ribosome"/>
    <property type="evidence" value="ECO:0007669"/>
    <property type="project" value="UniProtKB-KW"/>
</dbReference>
<keyword evidence="2" id="KW-0687">Ribonucleoprotein</keyword>
<dbReference type="Gene3D" id="4.10.830.10">
    <property type="entry name" value="30s Ribosomal Protein S14, Chain N"/>
    <property type="match status" value="1"/>
</dbReference>
<dbReference type="GO" id="GO:0003735">
    <property type="term" value="F:structural constituent of ribosome"/>
    <property type="evidence" value="ECO:0007669"/>
    <property type="project" value="InterPro"/>
</dbReference>
<evidence type="ECO:0000256" key="2">
    <source>
        <dbReference type="ARBA" id="ARBA00023274"/>
    </source>
</evidence>
<dbReference type="SUPFAM" id="SSF57716">
    <property type="entry name" value="Glucocorticoid receptor-like (DNA-binding domain)"/>
    <property type="match status" value="1"/>
</dbReference>
<dbReference type="AlphaFoldDB" id="K1XKF6"/>
<dbReference type="GO" id="GO:1990904">
    <property type="term" value="C:ribonucleoprotein complex"/>
    <property type="evidence" value="ECO:0007669"/>
    <property type="project" value="UniProtKB-KW"/>
</dbReference>
<keyword evidence="1 3" id="KW-0689">Ribosomal protein</keyword>
<dbReference type="EMBL" id="AMFJ01036011">
    <property type="protein sequence ID" value="EKD25686.1"/>
    <property type="molecule type" value="Genomic_DNA"/>
</dbReference>
<dbReference type="InterPro" id="IPR043140">
    <property type="entry name" value="Ribosomal_uS14_sf"/>
</dbReference>
<dbReference type="GO" id="GO:0006412">
    <property type="term" value="P:translation"/>
    <property type="evidence" value="ECO:0007669"/>
    <property type="project" value="InterPro"/>
</dbReference>
<evidence type="ECO:0000313" key="3">
    <source>
        <dbReference type="EMBL" id="EKD25686.1"/>
    </source>
</evidence>
<proteinExistence type="predicted"/>
<protein>
    <submittedName>
        <fullName evidence="3">30S ribosomal protein S14</fullName>
    </submittedName>
</protein>
<organism evidence="3">
    <name type="scientific">uncultured bacterium</name>
    <name type="common">gcode 4</name>
    <dbReference type="NCBI Taxonomy" id="1234023"/>
    <lineage>
        <taxon>Bacteria</taxon>
        <taxon>environmental samples</taxon>
    </lineage>
</organism>